<reference evidence="2 3" key="4">
    <citation type="journal article" date="2011" name="BMC Genomics">
        <title>RNA-Seq improves annotation of protein-coding genes in the cucumber genome.</title>
        <authorList>
            <person name="Li Z."/>
            <person name="Zhang Z."/>
            <person name="Yan P."/>
            <person name="Huang S."/>
            <person name="Fei Z."/>
            <person name="Lin K."/>
        </authorList>
    </citation>
    <scope>NUCLEOTIDE SEQUENCE [LARGE SCALE GENOMIC DNA]</scope>
    <source>
        <strain evidence="3">cv. 9930</strain>
    </source>
</reference>
<proteinExistence type="predicted"/>
<reference evidence="2 3" key="2">
    <citation type="journal article" date="2009" name="PLoS ONE">
        <title>An integrated genetic and cytogenetic map of the cucumber genome.</title>
        <authorList>
            <person name="Ren Y."/>
            <person name="Zhang Z."/>
            <person name="Liu J."/>
            <person name="Staub J.E."/>
            <person name="Han Y."/>
            <person name="Cheng Z."/>
            <person name="Li X."/>
            <person name="Lu J."/>
            <person name="Miao H."/>
            <person name="Kang H."/>
            <person name="Xie B."/>
            <person name="Gu X."/>
            <person name="Wang X."/>
            <person name="Du Y."/>
            <person name="Jin W."/>
            <person name="Huang S."/>
        </authorList>
    </citation>
    <scope>NUCLEOTIDE SEQUENCE [LARGE SCALE GENOMIC DNA]</scope>
    <source>
        <strain evidence="3">cv. 9930</strain>
    </source>
</reference>
<protein>
    <submittedName>
        <fullName evidence="2">Uncharacterized protein</fullName>
    </submittedName>
</protein>
<organism evidence="2 3">
    <name type="scientific">Cucumis sativus</name>
    <name type="common">Cucumber</name>
    <dbReference type="NCBI Taxonomy" id="3659"/>
    <lineage>
        <taxon>Eukaryota</taxon>
        <taxon>Viridiplantae</taxon>
        <taxon>Streptophyta</taxon>
        <taxon>Embryophyta</taxon>
        <taxon>Tracheophyta</taxon>
        <taxon>Spermatophyta</taxon>
        <taxon>Magnoliopsida</taxon>
        <taxon>eudicotyledons</taxon>
        <taxon>Gunneridae</taxon>
        <taxon>Pentapetalae</taxon>
        <taxon>rosids</taxon>
        <taxon>fabids</taxon>
        <taxon>Cucurbitales</taxon>
        <taxon>Cucurbitaceae</taxon>
        <taxon>Benincaseae</taxon>
        <taxon>Cucumis</taxon>
    </lineage>
</organism>
<dbReference type="Proteomes" id="UP000029981">
    <property type="component" value="Chromosome 1"/>
</dbReference>
<accession>A0A0A0LYA4</accession>
<reference evidence="2 3" key="1">
    <citation type="journal article" date="2009" name="Nat. Genet.">
        <title>The genome of the cucumber, Cucumis sativus L.</title>
        <authorList>
            <person name="Huang S."/>
            <person name="Li R."/>
            <person name="Zhang Z."/>
            <person name="Li L."/>
            <person name="Gu X."/>
            <person name="Fan W."/>
            <person name="Lucas W.J."/>
            <person name="Wang X."/>
            <person name="Xie B."/>
            <person name="Ni P."/>
            <person name="Ren Y."/>
            <person name="Zhu H."/>
            <person name="Li J."/>
            <person name="Lin K."/>
            <person name="Jin W."/>
            <person name="Fei Z."/>
            <person name="Li G."/>
            <person name="Staub J."/>
            <person name="Kilian A."/>
            <person name="van der Vossen E.A."/>
            <person name="Wu Y."/>
            <person name="Guo J."/>
            <person name="He J."/>
            <person name="Jia Z."/>
            <person name="Ren Y."/>
            <person name="Tian G."/>
            <person name="Lu Y."/>
            <person name="Ruan J."/>
            <person name="Qian W."/>
            <person name="Wang M."/>
            <person name="Huang Q."/>
            <person name="Li B."/>
            <person name="Xuan Z."/>
            <person name="Cao J."/>
            <person name="Asan"/>
            <person name="Wu Z."/>
            <person name="Zhang J."/>
            <person name="Cai Q."/>
            <person name="Bai Y."/>
            <person name="Zhao B."/>
            <person name="Han Y."/>
            <person name="Li Y."/>
            <person name="Li X."/>
            <person name="Wang S."/>
            <person name="Shi Q."/>
            <person name="Liu S."/>
            <person name="Cho W.K."/>
            <person name="Kim J.Y."/>
            <person name="Xu Y."/>
            <person name="Heller-Uszynska K."/>
            <person name="Miao H."/>
            <person name="Cheng Z."/>
            <person name="Zhang S."/>
            <person name="Wu J."/>
            <person name="Yang Y."/>
            <person name="Kang H."/>
            <person name="Li M."/>
            <person name="Liang H."/>
            <person name="Ren X."/>
            <person name="Shi Z."/>
            <person name="Wen M."/>
            <person name="Jian M."/>
            <person name="Yang H."/>
            <person name="Zhang G."/>
            <person name="Yang Z."/>
            <person name="Chen R."/>
            <person name="Liu S."/>
            <person name="Li J."/>
            <person name="Ma L."/>
            <person name="Liu H."/>
            <person name="Zhou Y."/>
            <person name="Zhao J."/>
            <person name="Fang X."/>
            <person name="Li G."/>
            <person name="Fang L."/>
            <person name="Li Y."/>
            <person name="Liu D."/>
            <person name="Zheng H."/>
            <person name="Zhang Y."/>
            <person name="Qin N."/>
            <person name="Li Z."/>
            <person name="Yang G."/>
            <person name="Yang S."/>
            <person name="Bolund L."/>
            <person name="Kristiansen K."/>
            <person name="Zheng H."/>
            <person name="Li S."/>
            <person name="Zhang X."/>
            <person name="Yang H."/>
            <person name="Wang J."/>
            <person name="Sun R."/>
            <person name="Zhang B."/>
            <person name="Jiang S."/>
            <person name="Wang J."/>
            <person name="Du Y."/>
            <person name="Li S."/>
        </authorList>
    </citation>
    <scope>NUCLEOTIDE SEQUENCE [LARGE SCALE GENOMIC DNA]</scope>
    <source>
        <strain evidence="3">cv. 9930</strain>
    </source>
</reference>
<name>A0A0A0LYA4_CUCSA</name>
<dbReference type="Gramene" id="KGN66855">
    <property type="protein sequence ID" value="KGN66855"/>
    <property type="gene ID" value="Csa_1G701310"/>
</dbReference>
<dbReference type="AlphaFoldDB" id="A0A0A0LYA4"/>
<evidence type="ECO:0000256" key="1">
    <source>
        <dbReference type="SAM" id="MobiDB-lite"/>
    </source>
</evidence>
<evidence type="ECO:0000313" key="2">
    <source>
        <dbReference type="EMBL" id="KGN66855.1"/>
    </source>
</evidence>
<gene>
    <name evidence="2" type="ORF">Csa_1G701310</name>
</gene>
<feature type="region of interest" description="Disordered" evidence="1">
    <location>
        <begin position="1"/>
        <end position="47"/>
    </location>
</feature>
<reference evidence="2 3" key="3">
    <citation type="journal article" date="2010" name="BMC Genomics">
        <title>Transcriptome sequencing and comparative analysis of cucumber flowers with different sex types.</title>
        <authorList>
            <person name="Guo S."/>
            <person name="Zheng Y."/>
            <person name="Joung J.G."/>
            <person name="Liu S."/>
            <person name="Zhang Z."/>
            <person name="Crasta O.R."/>
            <person name="Sobral B.W."/>
            <person name="Xu Y."/>
            <person name="Huang S."/>
            <person name="Fei Z."/>
        </authorList>
    </citation>
    <scope>NUCLEOTIDE SEQUENCE [LARGE SCALE GENOMIC DNA]</scope>
    <source>
        <strain evidence="3">cv. 9930</strain>
    </source>
</reference>
<dbReference type="EMBL" id="CM002922">
    <property type="protein sequence ID" value="KGN66855.1"/>
    <property type="molecule type" value="Genomic_DNA"/>
</dbReference>
<keyword evidence="3" id="KW-1185">Reference proteome</keyword>
<evidence type="ECO:0000313" key="3">
    <source>
        <dbReference type="Proteomes" id="UP000029981"/>
    </source>
</evidence>
<feature type="compositionally biased region" description="Polar residues" evidence="1">
    <location>
        <begin position="18"/>
        <end position="35"/>
    </location>
</feature>
<sequence length="110" mass="12471">MEITSRGDLPTSKAPFPESSTFQTENSSLKSSSHPYGSHRPTVHHHFTPPKTQFLVRLIISGKQQSAASLLHLPLPHFSVFWLVQDSGAWDWRLIQSKDFLFFSFLCSSL</sequence>